<dbReference type="InterPro" id="IPR036259">
    <property type="entry name" value="MFS_trans_sf"/>
</dbReference>
<feature type="transmembrane region" description="Helical" evidence="8">
    <location>
        <begin position="400"/>
        <end position="421"/>
    </location>
</feature>
<keyword evidence="11" id="KW-1185">Reference proteome</keyword>
<gene>
    <name evidence="10" type="ORF">Z520_04698</name>
</gene>
<dbReference type="PANTHER" id="PTHR48022">
    <property type="entry name" value="PLASTIDIC GLUCOSE TRANSPORTER 4"/>
    <property type="match status" value="1"/>
</dbReference>
<keyword evidence="6 8" id="KW-0472">Membrane</keyword>
<dbReference type="GeneID" id="27710444"/>
<dbReference type="InterPro" id="IPR005828">
    <property type="entry name" value="MFS_sugar_transport-like"/>
</dbReference>
<dbReference type="NCBIfam" id="TIGR00879">
    <property type="entry name" value="SP"/>
    <property type="match status" value="1"/>
</dbReference>
<evidence type="ECO:0000256" key="1">
    <source>
        <dbReference type="ARBA" id="ARBA00004141"/>
    </source>
</evidence>
<dbReference type="GO" id="GO:0005351">
    <property type="term" value="F:carbohydrate:proton symporter activity"/>
    <property type="evidence" value="ECO:0007669"/>
    <property type="project" value="TreeGrafter"/>
</dbReference>
<comment type="similarity">
    <text evidence="2 7">Belongs to the major facilitator superfamily. Sugar transporter (TC 2.A.1.1) family.</text>
</comment>
<dbReference type="InterPro" id="IPR005829">
    <property type="entry name" value="Sugar_transporter_CS"/>
</dbReference>
<evidence type="ECO:0000313" key="10">
    <source>
        <dbReference type="EMBL" id="KIX99122.1"/>
    </source>
</evidence>
<evidence type="ECO:0000256" key="4">
    <source>
        <dbReference type="ARBA" id="ARBA00022692"/>
    </source>
</evidence>
<evidence type="ECO:0000256" key="3">
    <source>
        <dbReference type="ARBA" id="ARBA00022448"/>
    </source>
</evidence>
<dbReference type="InterPro" id="IPR003663">
    <property type="entry name" value="Sugar/inositol_transpt"/>
</dbReference>
<feature type="transmembrane region" description="Helical" evidence="8">
    <location>
        <begin position="361"/>
        <end position="379"/>
    </location>
</feature>
<feature type="transmembrane region" description="Helical" evidence="8">
    <location>
        <begin position="141"/>
        <end position="166"/>
    </location>
</feature>
<dbReference type="InterPro" id="IPR020846">
    <property type="entry name" value="MFS_dom"/>
</dbReference>
<evidence type="ECO:0000259" key="9">
    <source>
        <dbReference type="PROSITE" id="PS50850"/>
    </source>
</evidence>
<feature type="transmembrane region" description="Helical" evidence="8">
    <location>
        <begin position="299"/>
        <end position="319"/>
    </location>
</feature>
<feature type="domain" description="Major facilitator superfamily (MFS) profile" evidence="9">
    <location>
        <begin position="15"/>
        <end position="451"/>
    </location>
</feature>
<dbReference type="VEuPathDB" id="FungiDB:Z520_04698"/>
<feature type="transmembrane region" description="Helical" evidence="8">
    <location>
        <begin position="51"/>
        <end position="72"/>
    </location>
</feature>
<dbReference type="PANTHER" id="PTHR48022:SF11">
    <property type="entry name" value="MONOSACCHARIDE TRANSPORTER (HXT8), PUTATIVE (AFU_ORTHOLOGUE AFUA_2G08120)-RELATED"/>
    <property type="match status" value="1"/>
</dbReference>
<name>A0A0D2JZZ8_9EURO</name>
<evidence type="ECO:0000256" key="6">
    <source>
        <dbReference type="ARBA" id="ARBA00023136"/>
    </source>
</evidence>
<dbReference type="SUPFAM" id="SSF103473">
    <property type="entry name" value="MFS general substrate transporter"/>
    <property type="match status" value="1"/>
</dbReference>
<dbReference type="PROSITE" id="PS00217">
    <property type="entry name" value="SUGAR_TRANSPORT_2"/>
    <property type="match status" value="1"/>
</dbReference>
<keyword evidence="3 7" id="KW-0813">Transport</keyword>
<feature type="transmembrane region" description="Helical" evidence="8">
    <location>
        <begin position="107"/>
        <end position="129"/>
    </location>
</feature>
<dbReference type="AlphaFoldDB" id="A0A0D2JZZ8"/>
<accession>A0A0D2JZZ8</accession>
<dbReference type="RefSeq" id="XP_016633245.1">
    <property type="nucleotide sequence ID" value="XM_016775202.1"/>
</dbReference>
<feature type="transmembrane region" description="Helical" evidence="8">
    <location>
        <begin position="84"/>
        <end position="101"/>
    </location>
</feature>
<keyword evidence="5 8" id="KW-1133">Transmembrane helix</keyword>
<sequence length="518" mass="57608">MFKGESHMSGYNILVILYVTFGAFFYGYDSALTTSIFGYPQFIEFFNLDAVKLGAIGSCYYAGLTVGCIWNWWFPNKYGRLNDIRLACVISIIAASIQTGAQSFSMLLAGRVVGGLSCGIVFSICPTYASEIAPPSLRGRVGAFYNLILSSSYAVTEWMGLGLSYVSGNAAWQIFIGLQLIAPVLMLVGSFFLHESPRYLVLKDRHDEALQVLQKMHGGDTDDKTFYLREFHQIKTQLALEKEQQISIKTIFTKKSYRFRFLLITIVGSMAMLTGVIALQNYQYFIYTSLGITNKTALALAGVWGTVLLPAIMIGGYFFDKIGRKNSVYVSLAIVMTASTMLTVCWARYSASGNTNKAAGHAAVFSMFLFIFGYSWIMNAMQFTYPAEICPANIRHIGSAYVQTVGNIWIIIIVQVAPIAIDAIGWKFFMIFLFFDLINLFLVIFLFPETNQKTLEEIAALFGDEITETIDEAGKHLDDLKEFTVAAEELGNRGNITEIVEDNVKSVGPVNIDHVEKV</sequence>
<reference evidence="10 11" key="1">
    <citation type="submission" date="2015-01" db="EMBL/GenBank/DDBJ databases">
        <title>The Genome Sequence of Fonsecaea multimorphosa CBS 102226.</title>
        <authorList>
            <consortium name="The Broad Institute Genomics Platform"/>
            <person name="Cuomo C."/>
            <person name="de Hoog S."/>
            <person name="Gorbushina A."/>
            <person name="Stielow B."/>
            <person name="Teixiera M."/>
            <person name="Abouelleil A."/>
            <person name="Chapman S.B."/>
            <person name="Priest M."/>
            <person name="Young S.K."/>
            <person name="Wortman J."/>
            <person name="Nusbaum C."/>
            <person name="Birren B."/>
        </authorList>
    </citation>
    <scope>NUCLEOTIDE SEQUENCE [LARGE SCALE GENOMIC DNA]</scope>
    <source>
        <strain evidence="10 11">CBS 102226</strain>
    </source>
</reference>
<comment type="subcellular location">
    <subcellularLocation>
        <location evidence="1">Membrane</location>
        <topology evidence="1">Multi-pass membrane protein</topology>
    </subcellularLocation>
</comment>
<feature type="transmembrane region" description="Helical" evidence="8">
    <location>
        <begin position="259"/>
        <end position="279"/>
    </location>
</feature>
<dbReference type="PROSITE" id="PS50850">
    <property type="entry name" value="MFS"/>
    <property type="match status" value="1"/>
</dbReference>
<feature type="transmembrane region" description="Helical" evidence="8">
    <location>
        <begin position="328"/>
        <end position="349"/>
    </location>
</feature>
<dbReference type="EMBL" id="KN848069">
    <property type="protein sequence ID" value="KIX99122.1"/>
    <property type="molecule type" value="Genomic_DNA"/>
</dbReference>
<dbReference type="InterPro" id="IPR050360">
    <property type="entry name" value="MFS_Sugar_Transporters"/>
</dbReference>
<dbReference type="Proteomes" id="UP000053411">
    <property type="component" value="Unassembled WGS sequence"/>
</dbReference>
<dbReference type="Gene3D" id="1.20.1250.20">
    <property type="entry name" value="MFS general substrate transporter like domains"/>
    <property type="match status" value="1"/>
</dbReference>
<dbReference type="Pfam" id="PF00083">
    <property type="entry name" value="Sugar_tr"/>
    <property type="match status" value="1"/>
</dbReference>
<evidence type="ECO:0000256" key="7">
    <source>
        <dbReference type="RuleBase" id="RU003346"/>
    </source>
</evidence>
<keyword evidence="4 8" id="KW-0812">Transmembrane</keyword>
<feature type="transmembrane region" description="Helical" evidence="8">
    <location>
        <begin position="172"/>
        <end position="193"/>
    </location>
</feature>
<evidence type="ECO:0000256" key="8">
    <source>
        <dbReference type="SAM" id="Phobius"/>
    </source>
</evidence>
<dbReference type="OrthoDB" id="6133115at2759"/>
<organism evidence="10 11">
    <name type="scientific">Fonsecaea multimorphosa CBS 102226</name>
    <dbReference type="NCBI Taxonomy" id="1442371"/>
    <lineage>
        <taxon>Eukaryota</taxon>
        <taxon>Fungi</taxon>
        <taxon>Dikarya</taxon>
        <taxon>Ascomycota</taxon>
        <taxon>Pezizomycotina</taxon>
        <taxon>Eurotiomycetes</taxon>
        <taxon>Chaetothyriomycetidae</taxon>
        <taxon>Chaetothyriales</taxon>
        <taxon>Herpotrichiellaceae</taxon>
        <taxon>Fonsecaea</taxon>
    </lineage>
</organism>
<feature type="transmembrane region" description="Helical" evidence="8">
    <location>
        <begin position="12"/>
        <end position="31"/>
    </location>
</feature>
<dbReference type="GO" id="GO:0016020">
    <property type="term" value="C:membrane"/>
    <property type="evidence" value="ECO:0007669"/>
    <property type="project" value="UniProtKB-SubCell"/>
</dbReference>
<evidence type="ECO:0000256" key="2">
    <source>
        <dbReference type="ARBA" id="ARBA00010992"/>
    </source>
</evidence>
<evidence type="ECO:0000256" key="5">
    <source>
        <dbReference type="ARBA" id="ARBA00022989"/>
    </source>
</evidence>
<evidence type="ECO:0000313" key="11">
    <source>
        <dbReference type="Proteomes" id="UP000053411"/>
    </source>
</evidence>
<protein>
    <recommendedName>
        <fullName evidence="9">Major facilitator superfamily (MFS) profile domain-containing protein</fullName>
    </recommendedName>
</protein>
<dbReference type="PRINTS" id="PR00171">
    <property type="entry name" value="SUGRTRNSPORT"/>
</dbReference>
<proteinExistence type="inferred from homology"/>
<feature type="transmembrane region" description="Helical" evidence="8">
    <location>
        <begin position="427"/>
        <end position="447"/>
    </location>
</feature>